<protein>
    <submittedName>
        <fullName evidence="1">Uncharacterized protein</fullName>
    </submittedName>
</protein>
<dbReference type="EMBL" id="JALLBG020000291">
    <property type="protein sequence ID" value="KAL3756806.1"/>
    <property type="molecule type" value="Genomic_DNA"/>
</dbReference>
<comment type="caution">
    <text evidence="1">The sequence shown here is derived from an EMBL/GenBank/DDBJ whole genome shotgun (WGS) entry which is preliminary data.</text>
</comment>
<keyword evidence="2" id="KW-1185">Reference proteome</keyword>
<reference evidence="1 2" key="1">
    <citation type="submission" date="2024-10" db="EMBL/GenBank/DDBJ databases">
        <title>Updated reference genomes for cyclostephanoid diatoms.</title>
        <authorList>
            <person name="Roberts W.R."/>
            <person name="Alverson A.J."/>
        </authorList>
    </citation>
    <scope>NUCLEOTIDE SEQUENCE [LARGE SCALE GENOMIC DNA]</scope>
    <source>
        <strain evidence="1 2">AJA232-27</strain>
    </source>
</reference>
<dbReference type="AlphaFoldDB" id="A0ABD3M246"/>
<name>A0ABD3M246_9STRA</name>
<gene>
    <name evidence="1" type="ORF">ACHAWU_000448</name>
</gene>
<proteinExistence type="predicted"/>
<evidence type="ECO:0000313" key="2">
    <source>
        <dbReference type="Proteomes" id="UP001530293"/>
    </source>
</evidence>
<sequence>MTTGPNANTIDGVNDDANRKINHPFDPFRRWALETTGAHIPRINLHLDPITILKLRKSWHNIIPGAIIRVGADLESKGVWRLRGCVEDKLIGGRFTFKHMKYAGDVEEEEDRTVLMEYSKSWLFAGAGSTGTRFNLCATYDLKSQRGSARFGFRSENTDVAGRYQIITGRKGFCIIPIIPLDRDGRLFLEAKTLIDLPQPEFVIGTDYGPGAIGSGESLGMGIGGDIDVDVKEVNVIVSL</sequence>
<evidence type="ECO:0000313" key="1">
    <source>
        <dbReference type="EMBL" id="KAL3756806.1"/>
    </source>
</evidence>
<accession>A0ABD3M246</accession>
<dbReference type="Proteomes" id="UP001530293">
    <property type="component" value="Unassembled WGS sequence"/>
</dbReference>
<organism evidence="1 2">
    <name type="scientific">Discostella pseudostelligera</name>
    <dbReference type="NCBI Taxonomy" id="259834"/>
    <lineage>
        <taxon>Eukaryota</taxon>
        <taxon>Sar</taxon>
        <taxon>Stramenopiles</taxon>
        <taxon>Ochrophyta</taxon>
        <taxon>Bacillariophyta</taxon>
        <taxon>Coscinodiscophyceae</taxon>
        <taxon>Thalassiosirophycidae</taxon>
        <taxon>Stephanodiscales</taxon>
        <taxon>Stephanodiscaceae</taxon>
        <taxon>Discostella</taxon>
    </lineage>
</organism>